<dbReference type="InterPro" id="IPR036890">
    <property type="entry name" value="HATPase_C_sf"/>
</dbReference>
<comment type="caution">
    <text evidence="12">The sequence shown here is derived from an EMBL/GenBank/DDBJ whole genome shotgun (WGS) entry which is preliminary data.</text>
</comment>
<dbReference type="SUPFAM" id="SSF55874">
    <property type="entry name" value="ATPase domain of HSP90 chaperone/DNA topoisomerase II/histidine kinase"/>
    <property type="match status" value="1"/>
</dbReference>
<keyword evidence="6 12" id="KW-0418">Kinase</keyword>
<evidence type="ECO:0000256" key="9">
    <source>
        <dbReference type="SAM" id="Phobius"/>
    </source>
</evidence>
<dbReference type="InterPro" id="IPR003594">
    <property type="entry name" value="HATPase_dom"/>
</dbReference>
<dbReference type="Proteomes" id="UP000469462">
    <property type="component" value="Unassembled WGS sequence"/>
</dbReference>
<comment type="catalytic activity">
    <reaction evidence="1">
        <text>ATP + protein L-histidine = ADP + protein N-phospho-L-histidine.</text>
        <dbReference type="EC" id="2.7.13.3"/>
    </reaction>
</comment>
<keyword evidence="13" id="KW-1185">Reference proteome</keyword>
<evidence type="ECO:0000256" key="1">
    <source>
        <dbReference type="ARBA" id="ARBA00000085"/>
    </source>
</evidence>
<dbReference type="EMBL" id="WEHW01000015">
    <property type="protein sequence ID" value="KAB7651423.1"/>
    <property type="molecule type" value="Genomic_DNA"/>
</dbReference>
<evidence type="ECO:0000256" key="5">
    <source>
        <dbReference type="ARBA" id="ARBA00022741"/>
    </source>
</evidence>
<gene>
    <name evidence="12" type="ORF">GBM96_05910</name>
</gene>
<proteinExistence type="predicted"/>
<keyword evidence="4" id="KW-0808">Transferase</keyword>
<dbReference type="Pfam" id="PF12974">
    <property type="entry name" value="Phosphonate-bd"/>
    <property type="match status" value="1"/>
</dbReference>
<evidence type="ECO:0000259" key="11">
    <source>
        <dbReference type="PROSITE" id="PS50109"/>
    </source>
</evidence>
<evidence type="ECO:0000313" key="13">
    <source>
        <dbReference type="Proteomes" id="UP000469462"/>
    </source>
</evidence>
<dbReference type="PANTHER" id="PTHR43065:SF10">
    <property type="entry name" value="PEROXIDE STRESS-ACTIVATED HISTIDINE KINASE MAK3"/>
    <property type="match status" value="1"/>
</dbReference>
<evidence type="ECO:0000256" key="3">
    <source>
        <dbReference type="ARBA" id="ARBA00022553"/>
    </source>
</evidence>
<dbReference type="PANTHER" id="PTHR43065">
    <property type="entry name" value="SENSOR HISTIDINE KINASE"/>
    <property type="match status" value="1"/>
</dbReference>
<keyword evidence="9" id="KW-1133">Transmembrane helix</keyword>
<dbReference type="InterPro" id="IPR036097">
    <property type="entry name" value="HisK_dim/P_sf"/>
</dbReference>
<evidence type="ECO:0000256" key="8">
    <source>
        <dbReference type="ARBA" id="ARBA00023012"/>
    </source>
</evidence>
<keyword evidence="9" id="KW-0812">Transmembrane</keyword>
<feature type="signal peptide" evidence="10">
    <location>
        <begin position="1"/>
        <end position="30"/>
    </location>
</feature>
<feature type="domain" description="Histidine kinase" evidence="11">
    <location>
        <begin position="381"/>
        <end position="602"/>
    </location>
</feature>
<feature type="chain" id="PRO_5042506043" description="histidine kinase" evidence="10">
    <location>
        <begin position="31"/>
        <end position="621"/>
    </location>
</feature>
<dbReference type="SMART" id="SM00387">
    <property type="entry name" value="HATPase_c"/>
    <property type="match status" value="1"/>
</dbReference>
<dbReference type="EC" id="2.7.13.3" evidence="2"/>
<evidence type="ECO:0000256" key="2">
    <source>
        <dbReference type="ARBA" id="ARBA00012438"/>
    </source>
</evidence>
<keyword evidence="9" id="KW-0472">Membrane</keyword>
<dbReference type="Pfam" id="PF02518">
    <property type="entry name" value="HATPase_c"/>
    <property type="match status" value="1"/>
</dbReference>
<name>A0AAI9SC12_9BURK</name>
<dbReference type="InterPro" id="IPR004358">
    <property type="entry name" value="Sig_transdc_His_kin-like_C"/>
</dbReference>
<dbReference type="GO" id="GO:0000155">
    <property type="term" value="F:phosphorelay sensor kinase activity"/>
    <property type="evidence" value="ECO:0007669"/>
    <property type="project" value="InterPro"/>
</dbReference>
<evidence type="ECO:0000256" key="6">
    <source>
        <dbReference type="ARBA" id="ARBA00022777"/>
    </source>
</evidence>
<evidence type="ECO:0000256" key="7">
    <source>
        <dbReference type="ARBA" id="ARBA00022840"/>
    </source>
</evidence>
<dbReference type="AlphaFoldDB" id="A0AAI9SC12"/>
<evidence type="ECO:0000256" key="10">
    <source>
        <dbReference type="SAM" id="SignalP"/>
    </source>
</evidence>
<dbReference type="PRINTS" id="PR00344">
    <property type="entry name" value="BCTRLSENSOR"/>
</dbReference>
<dbReference type="Gene3D" id="1.10.287.130">
    <property type="match status" value="1"/>
</dbReference>
<dbReference type="InterPro" id="IPR003661">
    <property type="entry name" value="HisK_dim/P_dom"/>
</dbReference>
<reference evidence="12 13" key="1">
    <citation type="submission" date="2019-10" db="EMBL/GenBank/DDBJ databases">
        <title>Genome diversity of Sutterella seckii.</title>
        <authorList>
            <person name="Chaplin A.V."/>
            <person name="Sokolova S.R."/>
            <person name="Mosin K.A."/>
            <person name="Ivanova E.L."/>
            <person name="Kochetkova T.O."/>
            <person name="Goltsov A.Y."/>
            <person name="Trofimov D.Y."/>
            <person name="Efimov B.A."/>
        </authorList>
    </citation>
    <scope>NUCLEOTIDE SEQUENCE [LARGE SCALE GENOMIC DNA]</scope>
    <source>
        <strain evidence="12 13">ASD3426</strain>
    </source>
</reference>
<evidence type="ECO:0000313" key="12">
    <source>
        <dbReference type="EMBL" id="KAB7651423.1"/>
    </source>
</evidence>
<feature type="transmembrane region" description="Helical" evidence="9">
    <location>
        <begin position="316"/>
        <end position="338"/>
    </location>
</feature>
<keyword evidence="10" id="KW-0732">Signal</keyword>
<dbReference type="GO" id="GO:0005524">
    <property type="term" value="F:ATP binding"/>
    <property type="evidence" value="ECO:0007669"/>
    <property type="project" value="UniProtKB-KW"/>
</dbReference>
<keyword evidence="3" id="KW-0597">Phosphoprotein</keyword>
<organism evidence="12 13">
    <name type="scientific">Sutterella seckii</name>
    <dbReference type="NCBI Taxonomy" id="1944635"/>
    <lineage>
        <taxon>Bacteria</taxon>
        <taxon>Pseudomonadati</taxon>
        <taxon>Pseudomonadota</taxon>
        <taxon>Betaproteobacteria</taxon>
        <taxon>Burkholderiales</taxon>
        <taxon>Sutterellaceae</taxon>
        <taxon>Sutterella</taxon>
    </lineage>
</organism>
<dbReference type="PROSITE" id="PS50109">
    <property type="entry name" value="HIS_KIN"/>
    <property type="match status" value="1"/>
</dbReference>
<dbReference type="InterPro" id="IPR005467">
    <property type="entry name" value="His_kinase_dom"/>
</dbReference>
<dbReference type="Gene3D" id="3.30.565.10">
    <property type="entry name" value="Histidine kinase-like ATPase, C-terminal domain"/>
    <property type="match status" value="1"/>
</dbReference>
<protein>
    <recommendedName>
        <fullName evidence="2">histidine kinase</fullName>
        <ecNumber evidence="2">2.7.13.3</ecNumber>
    </recommendedName>
</protein>
<dbReference type="CDD" id="cd00082">
    <property type="entry name" value="HisKA"/>
    <property type="match status" value="1"/>
</dbReference>
<dbReference type="RefSeq" id="WP_139687363.1">
    <property type="nucleotide sequence ID" value="NZ_WEHW01000015.1"/>
</dbReference>
<keyword evidence="5" id="KW-0547">Nucleotide-binding</keyword>
<keyword evidence="8" id="KW-0902">Two-component regulatory system</keyword>
<evidence type="ECO:0000256" key="4">
    <source>
        <dbReference type="ARBA" id="ARBA00022679"/>
    </source>
</evidence>
<sequence>MMFARLRDLICWACASISVLSLFLSGEAWADFPGAKIRIAIDAEEPMLENYGRIADLINKVSESAPGVPIQIEALESQALESVAKRASADLLLTSPFRYRQIGMSSWRSIAVVMHDRVFDPNRSDGGLLLTNADNSTAGQLSSLKSTRIALPKDAGLTPAMALQADWVQERLPVGDLEIVRTSLDVPALMDALRAGTYAAMLLPVCALEKAADSKVLHTAALRVISPKSSNGLACAHTTTLYPGAVLASAPTLSPEISRRLVGALLSSSPDPAGFYWSEPTDFSAVDEALTALDLDAYAKLRKWSINQIWRDYKPWFLAGMLAVIMLLTHSFIVGMLVNRRTAALSASLAREHAFEAQAEQASKRIRMMERIGLLGQVGSLFAHEIRQPLSAVSVYAYGIRRMIQNDAIDKEAILNVLSKIEKQTENAEAIVQKIRNYLKRNETEKRTVSLADIARKAAATFASSGKRKAAVRIEELSQQKTVAFVDPIEIELVLLNLMRNAEEVQATSNIREPRIRITVGISSTESDFCEIAVEDNGPAMDQEAFAQFQGLVSAMDTSKPDGLGLGLSIVKALIEAQCGNVVFERSDRGSLRVVLRLPRLKTEQGKSRGTKPGEKHDLQS</sequence>
<accession>A0AAI9SC12</accession>
<keyword evidence="7" id="KW-0067">ATP-binding</keyword>
<dbReference type="SUPFAM" id="SSF47384">
    <property type="entry name" value="Homodimeric domain of signal transducing histidine kinase"/>
    <property type="match status" value="1"/>
</dbReference>